<evidence type="ECO:0000259" key="8">
    <source>
        <dbReference type="Pfam" id="PF03636"/>
    </source>
</evidence>
<name>A0A0H3FF53_RAHSY</name>
<evidence type="ECO:0000256" key="4">
    <source>
        <dbReference type="PIRSR" id="PIRSR036289-50"/>
    </source>
</evidence>
<dbReference type="InterPro" id="IPR008928">
    <property type="entry name" value="6-hairpin_glycosidase_sf"/>
</dbReference>
<comment type="similarity">
    <text evidence="1">Belongs to the glycosyl hydrolase 65 family.</text>
</comment>
<dbReference type="InterPro" id="IPR005194">
    <property type="entry name" value="Glyco_hydro_65_C"/>
</dbReference>
<dbReference type="PANTHER" id="PTHR11051:SF8">
    <property type="entry name" value="PROTEIN-GLUCOSYLGALACTOSYLHYDROXYLYSINE GLUCOSIDASE"/>
    <property type="match status" value="1"/>
</dbReference>
<dbReference type="OrthoDB" id="9816160at2"/>
<dbReference type="RefSeq" id="WP_013577191.1">
    <property type="nucleotide sequence ID" value="NC_015061.1"/>
</dbReference>
<feature type="binding site" evidence="5">
    <location>
        <begin position="577"/>
        <end position="578"/>
    </location>
    <ligand>
        <name>substrate</name>
    </ligand>
</feature>
<keyword evidence="3" id="KW-0808">Transferase</keyword>
<dbReference type="InterPro" id="IPR011013">
    <property type="entry name" value="Gal_mutarotase_sf_dom"/>
</dbReference>
<evidence type="ECO:0000256" key="2">
    <source>
        <dbReference type="ARBA" id="ARBA00022676"/>
    </source>
</evidence>
<reference evidence="10" key="1">
    <citation type="submission" date="2011-01" db="EMBL/GenBank/DDBJ databases">
        <title>Complete sequence of chromosome of Rahnella sp. Y9602.</title>
        <authorList>
            <consortium name="US DOE Joint Genome Institute"/>
            <person name="Lucas S."/>
            <person name="Copeland A."/>
            <person name="Lapidus A."/>
            <person name="Cheng J.-F."/>
            <person name="Goodwin L."/>
            <person name="Pitluck S."/>
            <person name="Lu M."/>
            <person name="Detter J.C."/>
            <person name="Han C."/>
            <person name="Tapia R."/>
            <person name="Land M."/>
            <person name="Hauser L."/>
            <person name="Kyrpides N."/>
            <person name="Ivanova N."/>
            <person name="Ovchinnikova G."/>
            <person name="Pagani I."/>
            <person name="Sobecky P.A."/>
            <person name="Martinez R.J."/>
            <person name="Woyke T."/>
        </authorList>
    </citation>
    <scope>NUCLEOTIDE SEQUENCE [LARGE SCALE GENOMIC DNA]</scope>
    <source>
        <strain evidence="10">Y9602</strain>
    </source>
</reference>
<protein>
    <submittedName>
        <fullName evidence="9">Glycoside hydrolase family 65 central catalytic</fullName>
    </submittedName>
</protein>
<dbReference type="EMBL" id="CP002505">
    <property type="protein sequence ID" value="ADW75502.1"/>
    <property type="molecule type" value="Genomic_DNA"/>
</dbReference>
<dbReference type="SUPFAM" id="SSF48208">
    <property type="entry name" value="Six-hairpin glycosidases"/>
    <property type="match status" value="1"/>
</dbReference>
<reference evidence="9 10" key="2">
    <citation type="journal article" date="2012" name="J. Bacteriol.">
        <title>Complete Genome Sequence of Rahnella sp. Strain Y9602, a Gammaproteobacterium Isolate from Metal- and Radionuclide-Contaminated Soil.</title>
        <authorList>
            <person name="Martinez R.J."/>
            <person name="Bruce D."/>
            <person name="Detter C."/>
            <person name="Goodwin L.A."/>
            <person name="Han J."/>
            <person name="Han C.S."/>
            <person name="Held B."/>
            <person name="Land M.L."/>
            <person name="Mikhailova N."/>
            <person name="Nolan M."/>
            <person name="Pennacchio L."/>
            <person name="Pitluck S."/>
            <person name="Tapia R."/>
            <person name="Woyke T."/>
            <person name="Sobecky P.A."/>
        </authorList>
    </citation>
    <scope>NUCLEOTIDE SEQUENCE [LARGE SCALE GENOMIC DNA]</scope>
    <source>
        <strain evidence="9 10">Y9602</strain>
    </source>
</reference>
<dbReference type="InterPro" id="IPR012341">
    <property type="entry name" value="6hp_glycosidase-like_sf"/>
</dbReference>
<evidence type="ECO:0000256" key="1">
    <source>
        <dbReference type="ARBA" id="ARBA00006768"/>
    </source>
</evidence>
<dbReference type="GO" id="GO:0030246">
    <property type="term" value="F:carbohydrate binding"/>
    <property type="evidence" value="ECO:0007669"/>
    <property type="project" value="InterPro"/>
</dbReference>
<dbReference type="GO" id="GO:0005975">
    <property type="term" value="P:carbohydrate metabolic process"/>
    <property type="evidence" value="ECO:0007669"/>
    <property type="project" value="InterPro"/>
</dbReference>
<dbReference type="Pfam" id="PF03633">
    <property type="entry name" value="Glyco_hydro_65C"/>
    <property type="match status" value="1"/>
</dbReference>
<dbReference type="Gene3D" id="2.60.420.10">
    <property type="entry name" value="Maltose phosphorylase, domain 3"/>
    <property type="match status" value="1"/>
</dbReference>
<dbReference type="SUPFAM" id="SSF74650">
    <property type="entry name" value="Galactose mutarotase-like"/>
    <property type="match status" value="1"/>
</dbReference>
<dbReference type="Pfam" id="PF03636">
    <property type="entry name" value="Glyco_hydro_65N"/>
    <property type="match status" value="1"/>
</dbReference>
<keyword evidence="9" id="KW-0378">Hydrolase</keyword>
<feature type="domain" description="Glycoside hydrolase family 65 C-terminal" evidence="7">
    <location>
        <begin position="677"/>
        <end position="734"/>
    </location>
</feature>
<dbReference type="PIRSF" id="PIRSF036289">
    <property type="entry name" value="Glycosyl_hydrolase_malt_phosph"/>
    <property type="match status" value="1"/>
</dbReference>
<evidence type="ECO:0000259" key="6">
    <source>
        <dbReference type="Pfam" id="PF03632"/>
    </source>
</evidence>
<dbReference type="GO" id="GO:0016757">
    <property type="term" value="F:glycosyltransferase activity"/>
    <property type="evidence" value="ECO:0007669"/>
    <property type="project" value="UniProtKB-KW"/>
</dbReference>
<keyword evidence="2" id="KW-0328">Glycosyltransferase</keyword>
<sequence length="748" mass="83958">MIQPQILPEAPFSPHRLNKYGSLHTCGNGRIGIRGCHEEAYTDQQRGMFVAGFYHRANTTEVTELVNLPDIIGMRIELDGESLSLLSGTLLSYQRELRIMNGELYRELVWQSPAGQRFKIETRRFVALSPLALVASRLTVTALDADAHLCVSTGIDATLTNSGRQHLNECSVRVFDQNVLQGGYQTTDGQQQAIITSQCLFPARASSSFSSKNRQLLQHISLPLSAGEAVTLEKFSWIATSLDADFLPENTFAARCLKALLAHAQQGYGHLLMENTRHWQHYWQASRVCVASDDPQDQRALDFALYHLKLMIPAHDARASVAAKGLTGEGYKGHVFWDTEIFILPFALLNASEQARKLLEYRYLHLAQAQDKARQNGYQGALFPWESAFSGEEETPEFAAINIRTGQRQRVASALAEHHLVADIAYATVGYFQATLDTEFMQQMGLALLKETARFWMSRAEWRGDRLAILNVIGPDEYTEHVDNNAFTNYMAQYNVREACRYLHEFNHEDAAFFAQAEDFLTHLYLPQPDVQGVIAQDDSFLSKPQCDLTAYKSRQGTQAILLDYSRAEINEMQILKQADVVMLMQLLPAQFTPQCQAASLSFYEPRTIHDSSLSKSVHAIVAARTGQVAQALQFYREACRIDLGEEPHSSDDGIHAAATAAIWTGALMGFTGLDYQSGELHFRPTLPQGWTRLQFPLCWRGTRLTVSIEPRQFTLSKTDAQPLKVWINGISHTFTESLILKGSHDEN</sequence>
<evidence type="ECO:0000313" key="10">
    <source>
        <dbReference type="Proteomes" id="UP000007257"/>
    </source>
</evidence>
<proteinExistence type="inferred from homology"/>
<feature type="domain" description="Glycoside hydrolase family 65 N-terminal" evidence="8">
    <location>
        <begin position="12"/>
        <end position="241"/>
    </location>
</feature>
<evidence type="ECO:0000256" key="3">
    <source>
        <dbReference type="ARBA" id="ARBA00022679"/>
    </source>
</evidence>
<dbReference type="Pfam" id="PF03632">
    <property type="entry name" value="Glyco_hydro_65m"/>
    <property type="match status" value="1"/>
</dbReference>
<dbReference type="InterPro" id="IPR037018">
    <property type="entry name" value="GH65_N"/>
</dbReference>
<dbReference type="AlphaFoldDB" id="A0A0H3FF53"/>
<accession>A0A0H3FF53</accession>
<evidence type="ECO:0000256" key="5">
    <source>
        <dbReference type="PIRSR" id="PIRSR036289-51"/>
    </source>
</evidence>
<dbReference type="KEGG" id="rah:Rahaq_3913"/>
<dbReference type="eggNOG" id="COG1554">
    <property type="taxonomic scope" value="Bacteria"/>
</dbReference>
<dbReference type="InterPro" id="IPR017045">
    <property type="entry name" value="Malt_Pase/Glycosyl_Hdrlase"/>
</dbReference>
<feature type="active site" description="Proton donor" evidence="4">
    <location>
        <position position="477"/>
    </location>
</feature>
<evidence type="ECO:0000259" key="7">
    <source>
        <dbReference type="Pfam" id="PF03633"/>
    </source>
</evidence>
<dbReference type="GO" id="GO:0004553">
    <property type="term" value="F:hydrolase activity, hydrolyzing O-glycosyl compounds"/>
    <property type="evidence" value="ECO:0007669"/>
    <property type="project" value="TreeGrafter"/>
</dbReference>
<gene>
    <name evidence="9" type="ordered locus">Rahaq_3913</name>
</gene>
<dbReference type="InterPro" id="IPR005196">
    <property type="entry name" value="Glyco_hydro_65_N"/>
</dbReference>
<feature type="binding site" evidence="5">
    <location>
        <begin position="337"/>
        <end position="338"/>
    </location>
    <ligand>
        <name>substrate</name>
    </ligand>
</feature>
<organism evidence="9 10">
    <name type="scientific">Rahnella sp. (strain Y9602)</name>
    <dbReference type="NCBI Taxonomy" id="2703885"/>
    <lineage>
        <taxon>Bacteria</taxon>
        <taxon>Pseudomonadati</taxon>
        <taxon>Pseudomonadota</taxon>
        <taxon>Gammaproteobacteria</taxon>
        <taxon>Enterobacterales</taxon>
        <taxon>Yersiniaceae</taxon>
        <taxon>Rahnella</taxon>
    </lineage>
</organism>
<dbReference type="Gene3D" id="2.70.98.40">
    <property type="entry name" value="Glycoside hydrolase, family 65, N-terminal domain"/>
    <property type="match status" value="1"/>
</dbReference>
<dbReference type="PANTHER" id="PTHR11051">
    <property type="entry name" value="GLYCOSYL HYDROLASE-RELATED"/>
    <property type="match status" value="1"/>
</dbReference>
<dbReference type="HOGENOM" id="CLU_006285_2_1_6"/>
<feature type="domain" description="Glycoside hydrolase family 65 central catalytic" evidence="6">
    <location>
        <begin position="302"/>
        <end position="665"/>
    </location>
</feature>
<dbReference type="InterPro" id="IPR005195">
    <property type="entry name" value="Glyco_hydro_65_M"/>
</dbReference>
<dbReference type="Proteomes" id="UP000007257">
    <property type="component" value="Chromosome"/>
</dbReference>
<evidence type="ECO:0000313" key="9">
    <source>
        <dbReference type="EMBL" id="ADW75502.1"/>
    </source>
</evidence>
<dbReference type="Gene3D" id="1.50.10.10">
    <property type="match status" value="1"/>
</dbReference>